<evidence type="ECO:0000313" key="2">
    <source>
        <dbReference type="EMBL" id="QQP51196.1"/>
    </source>
</evidence>
<feature type="compositionally biased region" description="Basic and acidic residues" evidence="1">
    <location>
        <begin position="49"/>
        <end position="79"/>
    </location>
</feature>
<feature type="non-terminal residue" evidence="2">
    <location>
        <position position="1"/>
    </location>
</feature>
<feature type="compositionally biased region" description="Polar residues" evidence="1">
    <location>
        <begin position="1"/>
        <end position="17"/>
    </location>
</feature>
<dbReference type="AlphaFoldDB" id="A0A7T8HK12"/>
<dbReference type="EMBL" id="CP045897">
    <property type="protein sequence ID" value="QQP51196.1"/>
    <property type="molecule type" value="Genomic_DNA"/>
</dbReference>
<proteinExistence type="predicted"/>
<sequence length="79" mass="8558">NKSTSVGTKLNNGSSTNPLPPPASSNMTSSQNNNNNVHANGTDPSLILDSHKNNKNKELQERQRINKDSEASVKQESNK</sequence>
<feature type="region of interest" description="Disordered" evidence="1">
    <location>
        <begin position="1"/>
        <end position="79"/>
    </location>
</feature>
<reference evidence="3" key="1">
    <citation type="submission" date="2021-01" db="EMBL/GenBank/DDBJ databases">
        <title>Caligus Genome Assembly.</title>
        <authorList>
            <person name="Gallardo-Escarate C."/>
        </authorList>
    </citation>
    <scope>NUCLEOTIDE SEQUENCE [LARGE SCALE GENOMIC DNA]</scope>
</reference>
<evidence type="ECO:0000256" key="1">
    <source>
        <dbReference type="SAM" id="MobiDB-lite"/>
    </source>
</evidence>
<name>A0A7T8HK12_CALRO</name>
<accession>A0A7T8HK12</accession>
<dbReference type="Proteomes" id="UP000595437">
    <property type="component" value="Chromosome 8"/>
</dbReference>
<protein>
    <submittedName>
        <fullName evidence="2">Uncharacterized protein</fullName>
    </submittedName>
</protein>
<organism evidence="2 3">
    <name type="scientific">Caligus rogercresseyi</name>
    <name type="common">Sea louse</name>
    <dbReference type="NCBI Taxonomy" id="217165"/>
    <lineage>
        <taxon>Eukaryota</taxon>
        <taxon>Metazoa</taxon>
        <taxon>Ecdysozoa</taxon>
        <taxon>Arthropoda</taxon>
        <taxon>Crustacea</taxon>
        <taxon>Multicrustacea</taxon>
        <taxon>Hexanauplia</taxon>
        <taxon>Copepoda</taxon>
        <taxon>Siphonostomatoida</taxon>
        <taxon>Caligidae</taxon>
        <taxon>Caligus</taxon>
    </lineage>
</organism>
<keyword evidence="3" id="KW-1185">Reference proteome</keyword>
<gene>
    <name evidence="2" type="ORF">FKW44_012464</name>
</gene>
<feature type="compositionally biased region" description="Low complexity" evidence="1">
    <location>
        <begin position="24"/>
        <end position="36"/>
    </location>
</feature>
<evidence type="ECO:0000313" key="3">
    <source>
        <dbReference type="Proteomes" id="UP000595437"/>
    </source>
</evidence>